<accession>X0WYL3</accession>
<feature type="non-terminal residue" evidence="1">
    <location>
        <position position="244"/>
    </location>
</feature>
<proteinExistence type="predicted"/>
<feature type="non-terminal residue" evidence="1">
    <location>
        <position position="1"/>
    </location>
</feature>
<dbReference type="AlphaFoldDB" id="X0WYL3"/>
<sequence>QGTDFDDDRIGFYRGALSTSSSNVMSIQMDPGGSGMNIEGYWDGVGAADQRPSIVDLTGLLAADSWYRLQTTFTKTAIANEPIIDVTLHAVNGDGSTGALVVSATLDTADLPAGERPHTKYFSGTAYPSYKNHSGGFVDNALAIIDDDTPVPVPPEAHDGHFTATADPRSNHAGFGSTLQAINDLVGGPGAFHVSAGDIDETIPENRAVIDAKFGAAAAWYPGIGNHEEETGADMEWLRAEYDS</sequence>
<comment type="caution">
    <text evidence="1">The sequence shown here is derived from an EMBL/GenBank/DDBJ whole genome shotgun (WGS) entry which is preliminary data.</text>
</comment>
<name>X0WYL3_9ZZZZ</name>
<evidence type="ECO:0000313" key="1">
    <source>
        <dbReference type="EMBL" id="GAG29503.1"/>
    </source>
</evidence>
<gene>
    <name evidence="1" type="ORF">S01H1_71692</name>
</gene>
<organism evidence="1">
    <name type="scientific">marine sediment metagenome</name>
    <dbReference type="NCBI Taxonomy" id="412755"/>
    <lineage>
        <taxon>unclassified sequences</taxon>
        <taxon>metagenomes</taxon>
        <taxon>ecological metagenomes</taxon>
    </lineage>
</organism>
<protein>
    <submittedName>
        <fullName evidence="1">Uncharacterized protein</fullName>
    </submittedName>
</protein>
<dbReference type="EMBL" id="BARS01047758">
    <property type="protein sequence ID" value="GAG29503.1"/>
    <property type="molecule type" value="Genomic_DNA"/>
</dbReference>
<reference evidence="1" key="1">
    <citation type="journal article" date="2014" name="Front. Microbiol.">
        <title>High frequency of phylogenetically diverse reductive dehalogenase-homologous genes in deep subseafloor sedimentary metagenomes.</title>
        <authorList>
            <person name="Kawai M."/>
            <person name="Futagami T."/>
            <person name="Toyoda A."/>
            <person name="Takaki Y."/>
            <person name="Nishi S."/>
            <person name="Hori S."/>
            <person name="Arai W."/>
            <person name="Tsubouchi T."/>
            <person name="Morono Y."/>
            <person name="Uchiyama I."/>
            <person name="Ito T."/>
            <person name="Fujiyama A."/>
            <person name="Inagaki F."/>
            <person name="Takami H."/>
        </authorList>
    </citation>
    <scope>NUCLEOTIDE SEQUENCE</scope>
    <source>
        <strain evidence="1">Expedition CK06-06</strain>
    </source>
</reference>